<evidence type="ECO:0000313" key="8">
    <source>
        <dbReference type="Proteomes" id="UP001256827"/>
    </source>
</evidence>
<reference evidence="7 8" key="1">
    <citation type="submission" date="2023-09" db="EMBL/GenBank/DDBJ databases">
        <title>Complete Genome and Methylome dissection of Bacillus brevis NEB573 original source of BbsI restriction endonuclease.</title>
        <authorList>
            <person name="Fomenkov A."/>
            <person name="Roberts R.D."/>
        </authorList>
    </citation>
    <scope>NUCLEOTIDE SEQUENCE [LARGE SCALE GENOMIC DNA]</scope>
    <source>
        <strain evidence="7 8">NEB573</strain>
    </source>
</reference>
<feature type="transmembrane region" description="Helical" evidence="6">
    <location>
        <begin position="6"/>
        <end position="29"/>
    </location>
</feature>
<keyword evidence="5 6" id="KW-0472">Membrane</keyword>
<sequence length="233" mass="24825">MTELLLSLLQIIIVNLVLSGDNAVVIALACRNLNPELQKKAVFWGSFGAIALRVILTFIAIWLLKIPLVQVVGGLLLIWIAVKLLKGEDEDSHISSGSNMKEALKTIIFADLIMSLDNVIAVAGAAGGNLVLVVIGLAISIPLIIWGSQLLMKLMNRFPIIVLLGAALLGYTAGEMIVGDKLVGGFIEESLPALHIILPVALALVVIAVGNYLKRKAEKKKASSLAKDHAETL</sequence>
<evidence type="ECO:0000313" key="7">
    <source>
        <dbReference type="EMBL" id="WNC16060.1"/>
    </source>
</evidence>
<dbReference type="EMBL" id="CP134050">
    <property type="protein sequence ID" value="WNC16060.1"/>
    <property type="molecule type" value="Genomic_DNA"/>
</dbReference>
<dbReference type="NCBIfam" id="TIGR03717">
    <property type="entry name" value="R_switched_YjbE"/>
    <property type="match status" value="1"/>
</dbReference>
<feature type="transmembrane region" description="Helical" evidence="6">
    <location>
        <begin position="41"/>
        <end position="62"/>
    </location>
</feature>
<feature type="transmembrane region" description="Helical" evidence="6">
    <location>
        <begin position="154"/>
        <end position="173"/>
    </location>
</feature>
<evidence type="ECO:0000256" key="1">
    <source>
        <dbReference type="ARBA" id="ARBA00004141"/>
    </source>
</evidence>
<comment type="subcellular location">
    <subcellularLocation>
        <location evidence="1">Membrane</location>
        <topology evidence="1">Multi-pass membrane protein</topology>
    </subcellularLocation>
</comment>
<dbReference type="RefSeq" id="WP_310770400.1">
    <property type="nucleotide sequence ID" value="NZ_CP134050.1"/>
</dbReference>
<dbReference type="InterPro" id="IPR005496">
    <property type="entry name" value="Integral_membrane_TerC"/>
</dbReference>
<dbReference type="Proteomes" id="UP001256827">
    <property type="component" value="Chromosome"/>
</dbReference>
<evidence type="ECO:0000256" key="6">
    <source>
        <dbReference type="SAM" id="Phobius"/>
    </source>
</evidence>
<dbReference type="Pfam" id="PF03741">
    <property type="entry name" value="TerC"/>
    <property type="match status" value="1"/>
</dbReference>
<comment type="similarity">
    <text evidence="2">Belongs to the TerC family.</text>
</comment>
<accession>A0ABY9T7J5</accession>
<keyword evidence="3 6" id="KW-0812">Transmembrane</keyword>
<dbReference type="PANTHER" id="PTHR30238">
    <property type="entry name" value="MEMBRANE BOUND PREDICTED REDOX MODULATOR"/>
    <property type="match status" value="1"/>
</dbReference>
<proteinExistence type="inferred from homology"/>
<feature type="transmembrane region" description="Helical" evidence="6">
    <location>
        <begin position="130"/>
        <end position="147"/>
    </location>
</feature>
<gene>
    <name evidence="7" type="ORF">RGB73_07010</name>
</gene>
<feature type="transmembrane region" description="Helical" evidence="6">
    <location>
        <begin position="193"/>
        <end position="213"/>
    </location>
</feature>
<keyword evidence="8" id="KW-1185">Reference proteome</keyword>
<evidence type="ECO:0000256" key="5">
    <source>
        <dbReference type="ARBA" id="ARBA00023136"/>
    </source>
</evidence>
<keyword evidence="4 6" id="KW-1133">Transmembrane helix</keyword>
<organism evidence="7 8">
    <name type="scientific">Brevibacillus brevis</name>
    <name type="common">Bacillus brevis</name>
    <dbReference type="NCBI Taxonomy" id="1393"/>
    <lineage>
        <taxon>Bacteria</taxon>
        <taxon>Bacillati</taxon>
        <taxon>Bacillota</taxon>
        <taxon>Bacilli</taxon>
        <taxon>Bacillales</taxon>
        <taxon>Paenibacillaceae</taxon>
        <taxon>Brevibacillus</taxon>
    </lineage>
</organism>
<evidence type="ECO:0000256" key="4">
    <source>
        <dbReference type="ARBA" id="ARBA00022989"/>
    </source>
</evidence>
<evidence type="ECO:0000256" key="3">
    <source>
        <dbReference type="ARBA" id="ARBA00022692"/>
    </source>
</evidence>
<protein>
    <submittedName>
        <fullName evidence="7">TerC family protein</fullName>
    </submittedName>
</protein>
<dbReference type="InterPro" id="IPR022301">
    <property type="entry name" value="Integral_membrane_YjbE"/>
</dbReference>
<evidence type="ECO:0000256" key="2">
    <source>
        <dbReference type="ARBA" id="ARBA00007511"/>
    </source>
</evidence>
<dbReference type="PANTHER" id="PTHR30238:SF4">
    <property type="entry name" value="SLL1022 PROTEIN"/>
    <property type="match status" value="1"/>
</dbReference>
<name>A0ABY9T7J5_BREBE</name>